<evidence type="ECO:0000259" key="3">
    <source>
        <dbReference type="Pfam" id="PF00881"/>
    </source>
</evidence>
<sequence length="174" mass="19281">MNETIKTLLERRSIRSFKSEQVKNDDLDLILKAGTYAPTARGTQAPVMVVVQDAETIAEMEKLNAEVMGNPEARPFYGAPTVIVVFSDTRLTNNAFQDGSLVLGNLMNAAFSLGVDSCWINRATETFKTPAGIELMKKWGLDENYIGIGNCILGYRDCELPEAKPRKDGYIIRT</sequence>
<dbReference type="RefSeq" id="WP_102365274.1">
    <property type="nucleotide sequence ID" value="NZ_CP020991.1"/>
</dbReference>
<name>A0A2K9P188_9FIRM</name>
<dbReference type="KEGG" id="mpec:B9O19_00858"/>
<evidence type="ECO:0000313" key="5">
    <source>
        <dbReference type="Proteomes" id="UP000235589"/>
    </source>
</evidence>
<dbReference type="GO" id="GO:0016491">
    <property type="term" value="F:oxidoreductase activity"/>
    <property type="evidence" value="ECO:0007669"/>
    <property type="project" value="UniProtKB-KW"/>
</dbReference>
<dbReference type="EMBL" id="CP020991">
    <property type="protein sequence ID" value="AUO19034.1"/>
    <property type="molecule type" value="Genomic_DNA"/>
</dbReference>
<dbReference type="GeneID" id="98062275"/>
<keyword evidence="2" id="KW-0560">Oxidoreductase</keyword>
<dbReference type="OrthoDB" id="9783470at2"/>
<dbReference type="CDD" id="cd02136">
    <property type="entry name" value="PnbA_NfnB-like"/>
    <property type="match status" value="1"/>
</dbReference>
<evidence type="ECO:0000256" key="1">
    <source>
        <dbReference type="ARBA" id="ARBA00007118"/>
    </source>
</evidence>
<feature type="domain" description="Nitroreductase" evidence="3">
    <location>
        <begin position="9"/>
        <end position="148"/>
    </location>
</feature>
<dbReference type="InterPro" id="IPR029479">
    <property type="entry name" value="Nitroreductase"/>
</dbReference>
<dbReference type="SUPFAM" id="SSF55469">
    <property type="entry name" value="FMN-dependent nitroreductase-like"/>
    <property type="match status" value="1"/>
</dbReference>
<dbReference type="Gene3D" id="3.40.109.10">
    <property type="entry name" value="NADH Oxidase"/>
    <property type="match status" value="1"/>
</dbReference>
<evidence type="ECO:0000256" key="2">
    <source>
        <dbReference type="ARBA" id="ARBA00023002"/>
    </source>
</evidence>
<evidence type="ECO:0000313" key="4">
    <source>
        <dbReference type="EMBL" id="AUO19034.1"/>
    </source>
</evidence>
<gene>
    <name evidence="4" type="ORF">B9O19_00858</name>
</gene>
<dbReference type="Proteomes" id="UP000235589">
    <property type="component" value="Chromosome"/>
</dbReference>
<organism evidence="4 5">
    <name type="scientific">Monoglobus pectinilyticus</name>
    <dbReference type="NCBI Taxonomy" id="1981510"/>
    <lineage>
        <taxon>Bacteria</taxon>
        <taxon>Bacillati</taxon>
        <taxon>Bacillota</taxon>
        <taxon>Clostridia</taxon>
        <taxon>Monoglobales</taxon>
        <taxon>Monoglobaceae</taxon>
        <taxon>Monoglobus</taxon>
    </lineage>
</organism>
<protein>
    <submittedName>
        <fullName evidence="4">Nitroreductase</fullName>
    </submittedName>
</protein>
<accession>A0A2K9P188</accession>
<dbReference type="PANTHER" id="PTHR43673">
    <property type="entry name" value="NAD(P)H NITROREDUCTASE YDGI-RELATED"/>
    <property type="match status" value="1"/>
</dbReference>
<dbReference type="AlphaFoldDB" id="A0A2K9P188"/>
<dbReference type="Pfam" id="PF00881">
    <property type="entry name" value="Nitroreductase"/>
    <property type="match status" value="1"/>
</dbReference>
<dbReference type="InterPro" id="IPR000415">
    <property type="entry name" value="Nitroreductase-like"/>
</dbReference>
<keyword evidence="5" id="KW-1185">Reference proteome</keyword>
<dbReference type="PANTHER" id="PTHR43673:SF10">
    <property type="entry name" value="NADH DEHYDROGENASE_NAD(P)H NITROREDUCTASE XCC3605-RELATED"/>
    <property type="match status" value="1"/>
</dbReference>
<reference evidence="4 5" key="1">
    <citation type="submission" date="2017-04" db="EMBL/GenBank/DDBJ databases">
        <title>Monoglobus pectinilyticus 14 draft genome.</title>
        <authorList>
            <person name="Kim C."/>
            <person name="Rosendale D.I."/>
            <person name="Kelly W.J."/>
            <person name="Tannock G.W."/>
            <person name="Patchett M.L."/>
            <person name="Jordens J.Z."/>
        </authorList>
    </citation>
    <scope>NUCLEOTIDE SEQUENCE [LARGE SCALE GENOMIC DNA]</scope>
    <source>
        <strain evidence="4 5">14</strain>
    </source>
</reference>
<comment type="similarity">
    <text evidence="1">Belongs to the nitroreductase family.</text>
</comment>
<proteinExistence type="inferred from homology"/>